<evidence type="ECO:0000313" key="2">
    <source>
        <dbReference type="Proteomes" id="UP000229631"/>
    </source>
</evidence>
<organism evidence="1 2">
    <name type="scientific">Candidatus Shapirobacteria bacterium CG03_land_8_20_14_0_80_39_12</name>
    <dbReference type="NCBI Taxonomy" id="1974879"/>
    <lineage>
        <taxon>Bacteria</taxon>
        <taxon>Candidatus Shapironibacteriota</taxon>
    </lineage>
</organism>
<dbReference type="Proteomes" id="UP000229631">
    <property type="component" value="Unassembled WGS sequence"/>
</dbReference>
<dbReference type="EMBL" id="PEVC01000044">
    <property type="protein sequence ID" value="PIV00711.1"/>
    <property type="molecule type" value="Genomic_DNA"/>
</dbReference>
<evidence type="ECO:0000313" key="1">
    <source>
        <dbReference type="EMBL" id="PIV00711.1"/>
    </source>
</evidence>
<name>A0A2M7BC86_9BACT</name>
<accession>A0A2M7BC86</accession>
<proteinExistence type="predicted"/>
<protein>
    <submittedName>
        <fullName evidence="1">Uncharacterized protein</fullName>
    </submittedName>
</protein>
<dbReference type="AlphaFoldDB" id="A0A2M7BC86"/>
<reference evidence="2" key="1">
    <citation type="submission" date="2017-09" db="EMBL/GenBank/DDBJ databases">
        <title>Depth-based differentiation of microbial function through sediment-hosted aquifers and enrichment of novel symbionts in the deep terrestrial subsurface.</title>
        <authorList>
            <person name="Probst A.J."/>
            <person name="Ladd B."/>
            <person name="Jarett J.K."/>
            <person name="Geller-Mcgrath D.E."/>
            <person name="Sieber C.M.K."/>
            <person name="Emerson J.B."/>
            <person name="Anantharaman K."/>
            <person name="Thomas B.C."/>
            <person name="Malmstrom R."/>
            <person name="Stieglmeier M."/>
            <person name="Klingl A."/>
            <person name="Woyke T."/>
            <person name="Ryan C.M."/>
            <person name="Banfield J.F."/>
        </authorList>
    </citation>
    <scope>NUCLEOTIDE SEQUENCE [LARGE SCALE GENOMIC DNA]</scope>
</reference>
<gene>
    <name evidence="1" type="ORF">COS54_02410</name>
</gene>
<sequence length="169" mass="19241">MVNKEKMRPFHRANELRAEITTEEREGEWIVPPSVASLLLGIAVKKLNQMAELNEFLTITPLSSEKVRISKDGFRGSGRLYKELCGAVQRAAEGKEEAFKDLPTELQQWVPLSRFLESLEEGGGYIDIKEMQDLLQANWKTLSQGTQKNLEDLNPNRIISNLQIRDSEI</sequence>
<comment type="caution">
    <text evidence="1">The sequence shown here is derived from an EMBL/GenBank/DDBJ whole genome shotgun (WGS) entry which is preliminary data.</text>
</comment>